<comment type="caution">
    <text evidence="7">The sequence shown here is derived from an EMBL/GenBank/DDBJ whole genome shotgun (WGS) entry which is preliminary data.</text>
</comment>
<keyword evidence="5 6" id="KW-0472">Membrane</keyword>
<dbReference type="AlphaFoldDB" id="A0A5A7S4X6"/>
<keyword evidence="4 6" id="KW-1133">Transmembrane helix</keyword>
<dbReference type="OrthoDB" id="9784202at2"/>
<dbReference type="RefSeq" id="WP_149432063.1">
    <property type="nucleotide sequence ID" value="NZ_VLNY01000011.1"/>
</dbReference>
<keyword evidence="2" id="KW-1003">Cell membrane</keyword>
<dbReference type="Proteomes" id="UP000322244">
    <property type="component" value="Unassembled WGS sequence"/>
</dbReference>
<evidence type="ECO:0000256" key="1">
    <source>
        <dbReference type="ARBA" id="ARBA00004651"/>
    </source>
</evidence>
<reference evidence="7 8" key="1">
    <citation type="submission" date="2019-07" db="EMBL/GenBank/DDBJ databases">
        <title>Rhodococcus cavernicolus sp. nov., isolated from a cave.</title>
        <authorList>
            <person name="Lee S.D."/>
        </authorList>
    </citation>
    <scope>NUCLEOTIDE SEQUENCE [LARGE SCALE GENOMIC DNA]</scope>
    <source>
        <strain evidence="7 8">C1-24</strain>
    </source>
</reference>
<dbReference type="EMBL" id="VLNY01000011">
    <property type="protein sequence ID" value="KAA0021230.1"/>
    <property type="molecule type" value="Genomic_DNA"/>
</dbReference>
<evidence type="ECO:0000313" key="8">
    <source>
        <dbReference type="Proteomes" id="UP000322244"/>
    </source>
</evidence>
<organism evidence="7 8">
    <name type="scientific">Antrihabitans cavernicola</name>
    <dbReference type="NCBI Taxonomy" id="2495913"/>
    <lineage>
        <taxon>Bacteria</taxon>
        <taxon>Bacillati</taxon>
        <taxon>Actinomycetota</taxon>
        <taxon>Actinomycetes</taxon>
        <taxon>Mycobacteriales</taxon>
        <taxon>Nocardiaceae</taxon>
        <taxon>Antrihabitans</taxon>
    </lineage>
</organism>
<comment type="subcellular location">
    <subcellularLocation>
        <location evidence="1">Cell membrane</location>
        <topology evidence="1">Multi-pass membrane protein</topology>
    </subcellularLocation>
</comment>
<evidence type="ECO:0000313" key="7">
    <source>
        <dbReference type="EMBL" id="KAA0021230.1"/>
    </source>
</evidence>
<dbReference type="InterPro" id="IPR001123">
    <property type="entry name" value="LeuE-type"/>
</dbReference>
<feature type="transmembrane region" description="Helical" evidence="6">
    <location>
        <begin position="187"/>
        <end position="207"/>
    </location>
</feature>
<keyword evidence="3 6" id="KW-0812">Transmembrane</keyword>
<feature type="transmembrane region" description="Helical" evidence="6">
    <location>
        <begin position="66"/>
        <end position="89"/>
    </location>
</feature>
<dbReference type="GO" id="GO:0005886">
    <property type="term" value="C:plasma membrane"/>
    <property type="evidence" value="ECO:0007669"/>
    <property type="project" value="UniProtKB-SubCell"/>
</dbReference>
<keyword evidence="8" id="KW-1185">Reference proteome</keyword>
<proteinExistence type="predicted"/>
<protein>
    <submittedName>
        <fullName evidence="7">LysE family translocator</fullName>
    </submittedName>
</protein>
<dbReference type="PIRSF" id="PIRSF006324">
    <property type="entry name" value="LeuE"/>
    <property type="match status" value="1"/>
</dbReference>
<feature type="transmembrane region" description="Helical" evidence="6">
    <location>
        <begin position="151"/>
        <end position="175"/>
    </location>
</feature>
<evidence type="ECO:0000256" key="4">
    <source>
        <dbReference type="ARBA" id="ARBA00022989"/>
    </source>
</evidence>
<feature type="transmembrane region" description="Helical" evidence="6">
    <location>
        <begin position="41"/>
        <end position="60"/>
    </location>
</feature>
<feature type="transmembrane region" description="Helical" evidence="6">
    <location>
        <begin position="6"/>
        <end position="29"/>
    </location>
</feature>
<name>A0A5A7S4X6_9NOCA</name>
<dbReference type="PANTHER" id="PTHR30086">
    <property type="entry name" value="ARGININE EXPORTER PROTEIN ARGO"/>
    <property type="match status" value="1"/>
</dbReference>
<sequence length="212" mass="21496">MVSTGHLLAFAAAAFVLIVIPGPSVLFAVGRALALGRRPALLTVLGNAIGTMVPLLAVTVGLGAVVAASAVALMVIKFVGALYLVYLGVQAIRHRTSLAAALNATVDPVSDRRALRQGFVVGMTNPKAIVFFAAVLPQFAEPAAGSVALQFLILGLVFLVIAVLSDSSWALLAGTARAWFARSPRRLEAVGGVGGLMIIGVGATVAVSGSAN</sequence>
<evidence type="ECO:0000256" key="2">
    <source>
        <dbReference type="ARBA" id="ARBA00022475"/>
    </source>
</evidence>
<gene>
    <name evidence="7" type="ORF">FOY51_20235</name>
</gene>
<evidence type="ECO:0000256" key="6">
    <source>
        <dbReference type="SAM" id="Phobius"/>
    </source>
</evidence>
<dbReference type="PANTHER" id="PTHR30086:SF20">
    <property type="entry name" value="ARGININE EXPORTER PROTEIN ARGO-RELATED"/>
    <property type="match status" value="1"/>
</dbReference>
<evidence type="ECO:0000256" key="3">
    <source>
        <dbReference type="ARBA" id="ARBA00022692"/>
    </source>
</evidence>
<dbReference type="GO" id="GO:0015171">
    <property type="term" value="F:amino acid transmembrane transporter activity"/>
    <property type="evidence" value="ECO:0007669"/>
    <property type="project" value="TreeGrafter"/>
</dbReference>
<accession>A0A5A7S4X6</accession>
<evidence type="ECO:0000256" key="5">
    <source>
        <dbReference type="ARBA" id="ARBA00023136"/>
    </source>
</evidence>
<dbReference type="Pfam" id="PF01810">
    <property type="entry name" value="LysE"/>
    <property type="match status" value="1"/>
</dbReference>
<feature type="transmembrane region" description="Helical" evidence="6">
    <location>
        <begin position="119"/>
        <end position="139"/>
    </location>
</feature>